<dbReference type="GO" id="GO:0004725">
    <property type="term" value="F:protein tyrosine phosphatase activity"/>
    <property type="evidence" value="ECO:0007669"/>
    <property type="project" value="InterPro"/>
</dbReference>
<protein>
    <recommendedName>
        <fullName evidence="1">Tyrosine-protein phosphatase domain-containing protein</fullName>
    </recommendedName>
</protein>
<dbReference type="SUPFAM" id="SSF52799">
    <property type="entry name" value="(Phosphotyrosine protein) phosphatases II"/>
    <property type="match status" value="1"/>
</dbReference>
<dbReference type="PRINTS" id="PR00700">
    <property type="entry name" value="PRTYPHPHTASE"/>
</dbReference>
<gene>
    <name evidence="2" type="ORF">PXEA_LOCUS16999</name>
</gene>
<dbReference type="Gene3D" id="3.90.190.10">
    <property type="entry name" value="Protein tyrosine phosphatase superfamily"/>
    <property type="match status" value="1"/>
</dbReference>
<dbReference type="InterPro" id="IPR000242">
    <property type="entry name" value="PTP_cat"/>
</dbReference>
<comment type="caution">
    <text evidence="2">The sequence shown here is derived from an EMBL/GenBank/DDBJ whole genome shotgun (WGS) entry which is preliminary data.</text>
</comment>
<organism evidence="2 3">
    <name type="scientific">Protopolystoma xenopodis</name>
    <dbReference type="NCBI Taxonomy" id="117903"/>
    <lineage>
        <taxon>Eukaryota</taxon>
        <taxon>Metazoa</taxon>
        <taxon>Spiralia</taxon>
        <taxon>Lophotrochozoa</taxon>
        <taxon>Platyhelminthes</taxon>
        <taxon>Monogenea</taxon>
        <taxon>Polyopisthocotylea</taxon>
        <taxon>Polystomatidea</taxon>
        <taxon>Polystomatidae</taxon>
        <taxon>Protopolystoma</taxon>
    </lineage>
</organism>
<dbReference type="PROSITE" id="PS50055">
    <property type="entry name" value="TYR_PHOSPHATASE_PTP"/>
    <property type="match status" value="1"/>
</dbReference>
<feature type="domain" description="Tyrosine-protein phosphatase" evidence="1">
    <location>
        <begin position="17"/>
        <end position="73"/>
    </location>
</feature>
<sequence>MLDAAPPSAVTFKKKWNDEVQKVTHLHFTDWPDQDVPTVEDFDPFFDIYCDFDVRMEKDQKLGPNIIHCRYGS</sequence>
<dbReference type="Proteomes" id="UP000784294">
    <property type="component" value="Unassembled WGS sequence"/>
</dbReference>
<dbReference type="EMBL" id="CAAALY010062566">
    <property type="protein sequence ID" value="VEL23559.1"/>
    <property type="molecule type" value="Genomic_DNA"/>
</dbReference>
<dbReference type="InterPro" id="IPR029021">
    <property type="entry name" value="Prot-tyrosine_phosphatase-like"/>
</dbReference>
<accession>A0A3S5AM43</accession>
<proteinExistence type="predicted"/>
<evidence type="ECO:0000259" key="1">
    <source>
        <dbReference type="PROSITE" id="PS50055"/>
    </source>
</evidence>
<keyword evidence="3" id="KW-1185">Reference proteome</keyword>
<evidence type="ECO:0000313" key="3">
    <source>
        <dbReference type="Proteomes" id="UP000784294"/>
    </source>
</evidence>
<name>A0A3S5AM43_9PLAT</name>
<dbReference type="Pfam" id="PF00102">
    <property type="entry name" value="Y_phosphatase"/>
    <property type="match status" value="1"/>
</dbReference>
<evidence type="ECO:0000313" key="2">
    <source>
        <dbReference type="EMBL" id="VEL23559.1"/>
    </source>
</evidence>
<dbReference type="AlphaFoldDB" id="A0A3S5AM43"/>
<reference evidence="2" key="1">
    <citation type="submission" date="2018-11" db="EMBL/GenBank/DDBJ databases">
        <authorList>
            <consortium name="Pathogen Informatics"/>
        </authorList>
    </citation>
    <scope>NUCLEOTIDE SEQUENCE</scope>
</reference>